<keyword evidence="3" id="KW-1185">Reference proteome</keyword>
<dbReference type="Pfam" id="PF06985">
    <property type="entry name" value="HET"/>
    <property type="match status" value="1"/>
</dbReference>
<dbReference type="EMBL" id="ML994640">
    <property type="protein sequence ID" value="KAF2183977.1"/>
    <property type="molecule type" value="Genomic_DNA"/>
</dbReference>
<dbReference type="InterPro" id="IPR010730">
    <property type="entry name" value="HET"/>
</dbReference>
<feature type="domain" description="Heterokaryon incompatibility" evidence="1">
    <location>
        <begin position="26"/>
        <end position="186"/>
    </location>
</feature>
<gene>
    <name evidence="2" type="ORF">K469DRAFT_751340</name>
</gene>
<dbReference type="PANTHER" id="PTHR33112">
    <property type="entry name" value="DOMAIN PROTEIN, PUTATIVE-RELATED"/>
    <property type="match status" value="1"/>
</dbReference>
<protein>
    <submittedName>
        <fullName evidence="2">HET-domain-containing protein</fullName>
    </submittedName>
</protein>
<evidence type="ECO:0000313" key="2">
    <source>
        <dbReference type="EMBL" id="KAF2183977.1"/>
    </source>
</evidence>
<organism evidence="2 3">
    <name type="scientific">Zopfia rhizophila CBS 207.26</name>
    <dbReference type="NCBI Taxonomy" id="1314779"/>
    <lineage>
        <taxon>Eukaryota</taxon>
        <taxon>Fungi</taxon>
        <taxon>Dikarya</taxon>
        <taxon>Ascomycota</taxon>
        <taxon>Pezizomycotina</taxon>
        <taxon>Dothideomycetes</taxon>
        <taxon>Dothideomycetes incertae sedis</taxon>
        <taxon>Zopfiaceae</taxon>
        <taxon>Zopfia</taxon>
    </lineage>
</organism>
<dbReference type="AlphaFoldDB" id="A0A6A6DWB6"/>
<name>A0A6A6DWB6_9PEZI</name>
<evidence type="ECO:0000259" key="1">
    <source>
        <dbReference type="Pfam" id="PF06985"/>
    </source>
</evidence>
<dbReference type="OrthoDB" id="5125733at2759"/>
<reference evidence="2" key="1">
    <citation type="journal article" date="2020" name="Stud. Mycol.">
        <title>101 Dothideomycetes genomes: a test case for predicting lifestyles and emergence of pathogens.</title>
        <authorList>
            <person name="Haridas S."/>
            <person name="Albert R."/>
            <person name="Binder M."/>
            <person name="Bloem J."/>
            <person name="Labutti K."/>
            <person name="Salamov A."/>
            <person name="Andreopoulos B."/>
            <person name="Baker S."/>
            <person name="Barry K."/>
            <person name="Bills G."/>
            <person name="Bluhm B."/>
            <person name="Cannon C."/>
            <person name="Castanera R."/>
            <person name="Culley D."/>
            <person name="Daum C."/>
            <person name="Ezra D."/>
            <person name="Gonzalez J."/>
            <person name="Henrissat B."/>
            <person name="Kuo A."/>
            <person name="Liang C."/>
            <person name="Lipzen A."/>
            <person name="Lutzoni F."/>
            <person name="Magnuson J."/>
            <person name="Mondo S."/>
            <person name="Nolan M."/>
            <person name="Ohm R."/>
            <person name="Pangilinan J."/>
            <person name="Park H.-J."/>
            <person name="Ramirez L."/>
            <person name="Alfaro M."/>
            <person name="Sun H."/>
            <person name="Tritt A."/>
            <person name="Yoshinaga Y."/>
            <person name="Zwiers L.-H."/>
            <person name="Turgeon B."/>
            <person name="Goodwin S."/>
            <person name="Spatafora J."/>
            <person name="Crous P."/>
            <person name="Grigoriev I."/>
        </authorList>
    </citation>
    <scope>NUCLEOTIDE SEQUENCE</scope>
    <source>
        <strain evidence="2">CBS 207.26</strain>
    </source>
</reference>
<sequence>MSDVSSYERPCLKLTSEIVEQSYTGYICLSYCWGGDQRHSTFKSNVSERSSEGFWPGQQPQTIRDAIKVTRALGFRYLWIDSLCIVQDDKVNKARDISCMGQVYQHATLLISTPRARAAGEGFLDHVDIDHINISELKEQIPIRYQRGDIQGHIILEQWHNGTYYEQFGHKRYSETIHLRAWTMQEHLLSKRILAFGRTGMRWSCLGGEWFGSHSHSVYTDDSERLHSQSWMECRSTPPAMWPHNDRAFDEGGEDEGDEDVEYREDTQLIYASDDDPAVTCEQEWGRLRKTFSQRYIANVEDKLPAFSAVAKQFSGRFGNKDSQSCRPSYIAGHWVNHFPTDLLWGSDNWQSNYGEIEVCHESLPTWSWISTWHVSWDCRIGIHLLEKSESEDETARLLDVDVRVAAHGDMYGKIESGKLLLSAKIIPVTLRLHVETDTLGALYAFAMPTDPDLFAAHSSGEVPGIACDFDTAYQVKWNEACQRLRDQKMMDDESAHHSEKDVLEKELHATELFAVEITRQSRPSPCWDSSRGLIVRLRASGRHRNREEFTRIGVFVTGCVERCYSHDFAAEPPEGGTFANCRRRKIWLV</sequence>
<accession>A0A6A6DWB6</accession>
<proteinExistence type="predicted"/>
<dbReference type="Proteomes" id="UP000800200">
    <property type="component" value="Unassembled WGS sequence"/>
</dbReference>
<evidence type="ECO:0000313" key="3">
    <source>
        <dbReference type="Proteomes" id="UP000800200"/>
    </source>
</evidence>
<dbReference type="PANTHER" id="PTHR33112:SF16">
    <property type="entry name" value="HETEROKARYON INCOMPATIBILITY DOMAIN-CONTAINING PROTEIN"/>
    <property type="match status" value="1"/>
</dbReference>